<reference evidence="1 2" key="1">
    <citation type="journal article" date="2024" name="G3 (Bethesda)">
        <title>Genome assembly of Hibiscus sabdariffa L. provides insights into metabolisms of medicinal natural products.</title>
        <authorList>
            <person name="Kim T."/>
        </authorList>
    </citation>
    <scope>NUCLEOTIDE SEQUENCE [LARGE SCALE GENOMIC DNA]</scope>
    <source>
        <strain evidence="1">TK-2024</strain>
        <tissue evidence="1">Old leaves</tissue>
    </source>
</reference>
<proteinExistence type="predicted"/>
<dbReference type="EMBL" id="JBBPBM010000013">
    <property type="protein sequence ID" value="KAK8561748.1"/>
    <property type="molecule type" value="Genomic_DNA"/>
</dbReference>
<dbReference type="Proteomes" id="UP001472677">
    <property type="component" value="Unassembled WGS sequence"/>
</dbReference>
<keyword evidence="2" id="KW-1185">Reference proteome</keyword>
<protein>
    <submittedName>
        <fullName evidence="1">Uncharacterized protein</fullName>
    </submittedName>
</protein>
<accession>A0ABR2EIC8</accession>
<evidence type="ECO:0000313" key="2">
    <source>
        <dbReference type="Proteomes" id="UP001472677"/>
    </source>
</evidence>
<evidence type="ECO:0000313" key="1">
    <source>
        <dbReference type="EMBL" id="KAK8561748.1"/>
    </source>
</evidence>
<gene>
    <name evidence="1" type="ORF">V6N12_048808</name>
</gene>
<organism evidence="1 2">
    <name type="scientific">Hibiscus sabdariffa</name>
    <name type="common">roselle</name>
    <dbReference type="NCBI Taxonomy" id="183260"/>
    <lineage>
        <taxon>Eukaryota</taxon>
        <taxon>Viridiplantae</taxon>
        <taxon>Streptophyta</taxon>
        <taxon>Embryophyta</taxon>
        <taxon>Tracheophyta</taxon>
        <taxon>Spermatophyta</taxon>
        <taxon>Magnoliopsida</taxon>
        <taxon>eudicotyledons</taxon>
        <taxon>Gunneridae</taxon>
        <taxon>Pentapetalae</taxon>
        <taxon>rosids</taxon>
        <taxon>malvids</taxon>
        <taxon>Malvales</taxon>
        <taxon>Malvaceae</taxon>
        <taxon>Malvoideae</taxon>
        <taxon>Hibiscus</taxon>
    </lineage>
</organism>
<comment type="caution">
    <text evidence="1">The sequence shown here is derived from an EMBL/GenBank/DDBJ whole genome shotgun (WGS) entry which is preliminary data.</text>
</comment>
<sequence>MLGSSMESFFHGWRLSLRILTGLNCISMDLIAPLKAIVMACVGVFLHAHIRVMVYSSTICLCGLSGSDGSLWFLRVL</sequence>
<name>A0ABR2EIC8_9ROSI</name>